<sequence length="39" mass="4478">MGYVYTLRILIVGLTTVLALTNFNSVDFRNSIIYNKIQI</sequence>
<comment type="caution">
    <text evidence="1">The sequence shown here is derived from an EMBL/GenBank/DDBJ whole genome shotgun (WGS) entry which is preliminary data.</text>
</comment>
<organism evidence="1 2">
    <name type="scientific">Flavobacterium aquidurense</name>
    <dbReference type="NCBI Taxonomy" id="362413"/>
    <lineage>
        <taxon>Bacteria</taxon>
        <taxon>Pseudomonadati</taxon>
        <taxon>Bacteroidota</taxon>
        <taxon>Flavobacteriia</taxon>
        <taxon>Flavobacteriales</taxon>
        <taxon>Flavobacteriaceae</taxon>
        <taxon>Flavobacterium</taxon>
    </lineage>
</organism>
<dbReference type="PATRIC" id="fig|362413.3.peg.3230"/>
<reference evidence="1 2" key="1">
    <citation type="submission" date="2014-09" db="EMBL/GenBank/DDBJ databases">
        <title>Genome sequence of Flavobacterium aquidurense RC62.</title>
        <authorList>
            <person name="Kim J.F."/>
            <person name="Kwak M.-J."/>
        </authorList>
    </citation>
    <scope>NUCLEOTIDE SEQUENCE [LARGE SCALE GENOMIC DNA]</scope>
    <source>
        <strain evidence="1 2">RC62</strain>
    </source>
</reference>
<dbReference type="Proteomes" id="UP000050443">
    <property type="component" value="Unassembled WGS sequence"/>
</dbReference>
<accession>A0A0N8VNJ5</accession>
<name>A0A0N8VNJ5_9FLAO</name>
<protein>
    <submittedName>
        <fullName evidence="1">Uncharacterized protein</fullName>
    </submittedName>
</protein>
<proteinExistence type="predicted"/>
<dbReference type="AlphaFoldDB" id="A0A0N8VNJ5"/>
<evidence type="ECO:0000313" key="1">
    <source>
        <dbReference type="EMBL" id="KQB42300.1"/>
    </source>
</evidence>
<gene>
    <name evidence="1" type="ORF">RC62_3305</name>
</gene>
<dbReference type="EMBL" id="JRLF01000006">
    <property type="protein sequence ID" value="KQB42300.1"/>
    <property type="molecule type" value="Genomic_DNA"/>
</dbReference>
<evidence type="ECO:0000313" key="2">
    <source>
        <dbReference type="Proteomes" id="UP000050443"/>
    </source>
</evidence>